<dbReference type="PANTHER" id="PTHR18964:SF149">
    <property type="entry name" value="BIFUNCTIONAL UDP-N-ACETYLGLUCOSAMINE 2-EPIMERASE_N-ACETYLMANNOSAMINE KINASE"/>
    <property type="match status" value="1"/>
</dbReference>
<dbReference type="Pfam" id="PF13412">
    <property type="entry name" value="HTH_24"/>
    <property type="match status" value="1"/>
</dbReference>
<dbReference type="InterPro" id="IPR000600">
    <property type="entry name" value="ROK"/>
</dbReference>
<dbReference type="InterPro" id="IPR036388">
    <property type="entry name" value="WH-like_DNA-bd_sf"/>
</dbReference>
<dbReference type="AlphaFoldDB" id="A0A7C9IFA6"/>
<reference evidence="2 3" key="1">
    <citation type="submission" date="2019-12" db="EMBL/GenBank/DDBJ databases">
        <authorList>
            <person name="Lee S.D."/>
        </authorList>
    </citation>
    <scope>NUCLEOTIDE SEQUENCE [LARGE SCALE GENOMIC DNA]</scope>
    <source>
        <strain evidence="2 3">GH1-50</strain>
    </source>
</reference>
<dbReference type="EMBL" id="WUPT01000001">
    <property type="protein sequence ID" value="MXQ07408.1"/>
    <property type="molecule type" value="Genomic_DNA"/>
</dbReference>
<evidence type="ECO:0000313" key="3">
    <source>
        <dbReference type="Proteomes" id="UP000480350"/>
    </source>
</evidence>
<dbReference type="Gene3D" id="1.10.10.10">
    <property type="entry name" value="Winged helix-like DNA-binding domain superfamily/Winged helix DNA-binding domain"/>
    <property type="match status" value="1"/>
</dbReference>
<sequence length="400" mass="42889">MILSLIESTPGISRSELAKSLGLSEMAATRIVRELIAADLIEESDAPRAKPSARRKKSVGRPKTGLQVVSDSFFAVGITVSAYHSEVSICDGAGQQRASSQLDTPPFDSVTDAARFYAEALQHLISNSDIDVNRIVGIGVALSARTLPDQGEIVRSEYFGWSRDGGAFCREIRRIIDLPIEIENIANALAISEMRFGAAREAQEFALVHVATFVGASIVSERRVVRGQSGISGLIGHFRSDERDLTCVCGRHDCLNLNATGFGLLAGHGLLDHKAFNTGRLTYYASSLLSLLEDPSAKETVADAGAKLAPALDSIGKLLGPEMIIVSGYLGADETYFDGASTALDRDFGQRPEPAFTLVRGTIASDRAAALLALHAFCYSDRLDYERFARLAENGAATYG</sequence>
<organism evidence="2 3">
    <name type="scientific">Kangsaoukella pontilimi</name>
    <dbReference type="NCBI Taxonomy" id="2691042"/>
    <lineage>
        <taxon>Bacteria</taxon>
        <taxon>Pseudomonadati</taxon>
        <taxon>Pseudomonadota</taxon>
        <taxon>Alphaproteobacteria</taxon>
        <taxon>Rhodobacterales</taxon>
        <taxon>Paracoccaceae</taxon>
        <taxon>Kangsaoukella</taxon>
    </lineage>
</organism>
<dbReference type="PANTHER" id="PTHR18964">
    <property type="entry name" value="ROK (REPRESSOR, ORF, KINASE) FAMILY"/>
    <property type="match status" value="1"/>
</dbReference>
<dbReference type="SUPFAM" id="SSF46785">
    <property type="entry name" value="Winged helix' DNA-binding domain"/>
    <property type="match status" value="1"/>
</dbReference>
<protein>
    <submittedName>
        <fullName evidence="2">ROK family protein</fullName>
    </submittedName>
</protein>
<keyword evidence="3" id="KW-1185">Reference proteome</keyword>
<dbReference type="InterPro" id="IPR043129">
    <property type="entry name" value="ATPase_NBD"/>
</dbReference>
<comment type="similarity">
    <text evidence="1">Belongs to the ROK (NagC/XylR) family.</text>
</comment>
<evidence type="ECO:0000313" key="2">
    <source>
        <dbReference type="EMBL" id="MXQ07408.1"/>
    </source>
</evidence>
<dbReference type="Pfam" id="PF00480">
    <property type="entry name" value="ROK"/>
    <property type="match status" value="1"/>
</dbReference>
<comment type="caution">
    <text evidence="2">The sequence shown here is derived from an EMBL/GenBank/DDBJ whole genome shotgun (WGS) entry which is preliminary data.</text>
</comment>
<evidence type="ECO:0000256" key="1">
    <source>
        <dbReference type="ARBA" id="ARBA00006479"/>
    </source>
</evidence>
<dbReference type="Gene3D" id="3.30.420.40">
    <property type="match status" value="2"/>
</dbReference>
<dbReference type="Proteomes" id="UP000480350">
    <property type="component" value="Unassembled WGS sequence"/>
</dbReference>
<name>A0A7C9IFA6_9RHOB</name>
<accession>A0A7C9IFA6</accession>
<dbReference type="InterPro" id="IPR036390">
    <property type="entry name" value="WH_DNA-bd_sf"/>
</dbReference>
<gene>
    <name evidence="2" type="ORF">GQ651_06065</name>
</gene>
<reference evidence="2 3" key="2">
    <citation type="submission" date="2020-03" db="EMBL/GenBank/DDBJ databases">
        <title>Kangsaoukella pontilimi gen. nov., sp. nov., a new member of the family Rhodobacteraceae isolated from a tidal mudflat.</title>
        <authorList>
            <person name="Kim I.S."/>
        </authorList>
    </citation>
    <scope>NUCLEOTIDE SEQUENCE [LARGE SCALE GENOMIC DNA]</scope>
    <source>
        <strain evidence="2 3">GH1-50</strain>
    </source>
</reference>
<proteinExistence type="inferred from homology"/>
<dbReference type="SUPFAM" id="SSF53067">
    <property type="entry name" value="Actin-like ATPase domain"/>
    <property type="match status" value="1"/>
</dbReference>